<dbReference type="SUPFAM" id="SSF51735">
    <property type="entry name" value="NAD(P)-binding Rossmann-fold domains"/>
    <property type="match status" value="1"/>
</dbReference>
<comment type="catalytic activity">
    <reaction evidence="7">
        <text>(S)-malate + NAD(+) = pyruvate + CO2 + NADH</text>
        <dbReference type="Rhea" id="RHEA:12653"/>
        <dbReference type="ChEBI" id="CHEBI:15361"/>
        <dbReference type="ChEBI" id="CHEBI:15589"/>
        <dbReference type="ChEBI" id="CHEBI:16526"/>
        <dbReference type="ChEBI" id="CHEBI:57540"/>
        <dbReference type="ChEBI" id="CHEBI:57945"/>
        <dbReference type="EC" id="1.1.1.38"/>
    </reaction>
</comment>
<dbReference type="PIRSF" id="PIRSF000106">
    <property type="entry name" value="ME"/>
    <property type="match status" value="1"/>
</dbReference>
<dbReference type="Pfam" id="PF03949">
    <property type="entry name" value="Malic_M"/>
    <property type="match status" value="1"/>
</dbReference>
<proteinExistence type="inferred from homology"/>
<dbReference type="InterPro" id="IPR012301">
    <property type="entry name" value="Malic_N_dom"/>
</dbReference>
<comment type="cofactor">
    <cofactor evidence="1">
        <name>Mn(2+)</name>
        <dbReference type="ChEBI" id="CHEBI:29035"/>
    </cofactor>
</comment>
<dbReference type="FunFam" id="3.40.50.720:FF:000055">
    <property type="entry name" value="NAD-dependent malic enzyme"/>
    <property type="match status" value="1"/>
</dbReference>
<dbReference type="SMART" id="SM01274">
    <property type="entry name" value="malic"/>
    <property type="match status" value="1"/>
</dbReference>
<evidence type="ECO:0000256" key="6">
    <source>
        <dbReference type="ARBA" id="ARBA00050168"/>
    </source>
</evidence>
<name>A0A5N5DAA4_9PEZI</name>
<evidence type="ECO:0000256" key="11">
    <source>
        <dbReference type="RuleBase" id="RU003426"/>
    </source>
</evidence>
<comment type="similarity">
    <text evidence="2 11">Belongs to the malic enzymes family.</text>
</comment>
<dbReference type="InterPro" id="IPR037062">
    <property type="entry name" value="Malic_N_dom_sf"/>
</dbReference>
<dbReference type="InterPro" id="IPR012302">
    <property type="entry name" value="Malic_NAD-bd"/>
</dbReference>
<evidence type="ECO:0000256" key="7">
    <source>
        <dbReference type="ARBA" id="ARBA00052591"/>
    </source>
</evidence>
<dbReference type="InterPro" id="IPR036291">
    <property type="entry name" value="NAD(P)-bd_dom_sf"/>
</dbReference>
<dbReference type="SUPFAM" id="SSF53223">
    <property type="entry name" value="Aminoacid dehydrogenase-like, N-terminal domain"/>
    <property type="match status" value="1"/>
</dbReference>
<dbReference type="GO" id="GO:0006108">
    <property type="term" value="P:malate metabolic process"/>
    <property type="evidence" value="ECO:0007669"/>
    <property type="project" value="TreeGrafter"/>
</dbReference>
<evidence type="ECO:0000256" key="10">
    <source>
        <dbReference type="PIRSR" id="PIRSR000106-3"/>
    </source>
</evidence>
<evidence type="ECO:0000256" key="1">
    <source>
        <dbReference type="ARBA" id="ARBA00001936"/>
    </source>
</evidence>
<dbReference type="GO" id="GO:0004471">
    <property type="term" value="F:malate dehydrogenase (decarboxylating) (NAD+) activity"/>
    <property type="evidence" value="ECO:0007669"/>
    <property type="project" value="TreeGrafter"/>
</dbReference>
<organism evidence="15 16">
    <name type="scientific">Lasiodiplodia theobromae</name>
    <dbReference type="NCBI Taxonomy" id="45133"/>
    <lineage>
        <taxon>Eukaryota</taxon>
        <taxon>Fungi</taxon>
        <taxon>Dikarya</taxon>
        <taxon>Ascomycota</taxon>
        <taxon>Pezizomycotina</taxon>
        <taxon>Dothideomycetes</taxon>
        <taxon>Dothideomycetes incertae sedis</taxon>
        <taxon>Botryosphaeriales</taxon>
        <taxon>Botryosphaeriaceae</taxon>
        <taxon>Lasiodiplodia</taxon>
    </lineage>
</organism>
<feature type="domain" description="Malic enzyme NAD-binding" evidence="13">
    <location>
        <begin position="276"/>
        <end position="540"/>
    </location>
</feature>
<keyword evidence="3 10" id="KW-0479">Metal-binding</keyword>
<dbReference type="GO" id="GO:0005829">
    <property type="term" value="C:cytosol"/>
    <property type="evidence" value="ECO:0007669"/>
    <property type="project" value="TreeGrafter"/>
</dbReference>
<comment type="caution">
    <text evidence="15">The sequence shown here is derived from an EMBL/GenBank/DDBJ whole genome shotgun (WGS) entry which is preliminary data.</text>
</comment>
<dbReference type="PROSITE" id="PS00331">
    <property type="entry name" value="MALIC_ENZYMES"/>
    <property type="match status" value="1"/>
</dbReference>
<evidence type="ECO:0000313" key="16">
    <source>
        <dbReference type="Proteomes" id="UP000325902"/>
    </source>
</evidence>
<sequence>MASKQDTKHPKFGGLPLSTSGPLDCALTASCRNPSSPTLPADSPGLRTAQHANIQTLEDQVKRAYEQYSSRPNPLAKNTFMTSMKEQNEVLYYRLIHDHLKEMFSVIYTPTEGEAIANYSRLFRRPEGCFLNIDDADRIPDDLDQFGPSDEIDLIVVSDGEQILGIGDQGVGGILISVAKLVIYTLCAGIHPARVLPVVLDCGTDNEELLNDDLYLGLRKPRTRGQRYDAFVDKFITSARKRYPKAYIHFEDFGLPNARRILDKYTPKIPCFNDDVQGTGCVTLAAIMSAMHIANIDYKDLRVVMFGSGTAGTGIADQIKDAIAESSEKSVEEAATQIWCVDKSGLLLKSNKDDLTPAQVGYARDDSEWEGKDHSNLQSLIKEVKPHVLIGTSTKPGAFTKEVVEEMAKHVERPIIFPLSNPTKLHEAKPADLFEWTKGKCLVATGSPFDPVEYGGKEYEIAECNNSTTFPGIGLGAVLSRTRLMTPSLLVAAVGALAQQAPALKHENKGTPRELALLPDVTDVREISVHIAKAVIKKAVEEGLNEEKKIPGDDADLEEWIREQMWDPVYRPLRKVDPEGASRLAKGEAGASSVRRPGSFSYH</sequence>
<evidence type="ECO:0000256" key="2">
    <source>
        <dbReference type="ARBA" id="ARBA00008785"/>
    </source>
</evidence>
<feature type="region of interest" description="Disordered" evidence="12">
    <location>
        <begin position="1"/>
        <end position="20"/>
    </location>
</feature>
<dbReference type="NCBIfam" id="NF010052">
    <property type="entry name" value="PRK13529.1"/>
    <property type="match status" value="1"/>
</dbReference>
<evidence type="ECO:0000259" key="13">
    <source>
        <dbReference type="SMART" id="SM00919"/>
    </source>
</evidence>
<dbReference type="GO" id="GO:0051287">
    <property type="term" value="F:NAD binding"/>
    <property type="evidence" value="ECO:0007669"/>
    <property type="project" value="InterPro"/>
</dbReference>
<dbReference type="Proteomes" id="UP000325902">
    <property type="component" value="Unassembled WGS sequence"/>
</dbReference>
<dbReference type="GO" id="GO:0005739">
    <property type="term" value="C:mitochondrion"/>
    <property type="evidence" value="ECO:0007669"/>
    <property type="project" value="TreeGrafter"/>
</dbReference>
<dbReference type="SMART" id="SM00919">
    <property type="entry name" value="Malic_M"/>
    <property type="match status" value="1"/>
</dbReference>
<accession>A0A5N5DAA4</accession>
<evidence type="ECO:0000256" key="3">
    <source>
        <dbReference type="ARBA" id="ARBA00022723"/>
    </source>
</evidence>
<feature type="active site" description="Proton donor" evidence="8">
    <location>
        <position position="108"/>
    </location>
</feature>
<keyword evidence="16" id="KW-1185">Reference proteome</keyword>
<evidence type="ECO:0000313" key="15">
    <source>
        <dbReference type="EMBL" id="KAB2574535.1"/>
    </source>
</evidence>
<evidence type="ECO:0000259" key="14">
    <source>
        <dbReference type="SMART" id="SM01274"/>
    </source>
</evidence>
<feature type="active site" description="Proton acceptor" evidence="8">
    <location>
        <position position="180"/>
    </location>
</feature>
<gene>
    <name evidence="15" type="primary">MAE1</name>
    <name evidence="15" type="ORF">DBV05_g6802</name>
</gene>
<feature type="domain" description="Malic enzyme N-terminal" evidence="14">
    <location>
        <begin position="85"/>
        <end position="266"/>
    </location>
</feature>
<evidence type="ECO:0000256" key="12">
    <source>
        <dbReference type="SAM" id="MobiDB-lite"/>
    </source>
</evidence>
<reference evidence="15 16" key="1">
    <citation type="journal article" date="2019" name="Sci. Rep.">
        <title>A multi-omics analysis of the grapevine pathogen Lasiodiplodia theobromae reveals that temperature affects the expression of virulence- and pathogenicity-related genes.</title>
        <authorList>
            <person name="Felix C."/>
            <person name="Meneses R."/>
            <person name="Goncalves M.F.M."/>
            <person name="Tilleman L."/>
            <person name="Duarte A.S."/>
            <person name="Jorrin-Novo J.V."/>
            <person name="Van de Peer Y."/>
            <person name="Deforce D."/>
            <person name="Van Nieuwerburgh F."/>
            <person name="Esteves A.C."/>
            <person name="Alves A."/>
        </authorList>
    </citation>
    <scope>NUCLEOTIDE SEQUENCE [LARGE SCALE GENOMIC DNA]</scope>
    <source>
        <strain evidence="15 16">LA-SOL3</strain>
    </source>
</reference>
<dbReference type="InterPro" id="IPR001891">
    <property type="entry name" value="Malic_OxRdtase"/>
</dbReference>
<feature type="binding site" evidence="9">
    <location>
        <position position="421"/>
    </location>
    <ligand>
        <name>(S)-malate</name>
        <dbReference type="ChEBI" id="CHEBI:15589"/>
    </ligand>
</feature>
<dbReference type="EMBL" id="VCHE01000042">
    <property type="protein sequence ID" value="KAB2574535.1"/>
    <property type="molecule type" value="Genomic_DNA"/>
</dbReference>
<evidence type="ECO:0000256" key="8">
    <source>
        <dbReference type="PIRSR" id="PIRSR000106-1"/>
    </source>
</evidence>
<feature type="binding site" evidence="10">
    <location>
        <position position="251"/>
    </location>
    <ligand>
        <name>a divalent metal cation</name>
        <dbReference type="ChEBI" id="CHEBI:60240"/>
    </ligand>
</feature>
<dbReference type="CDD" id="cd05312">
    <property type="entry name" value="NAD_bind_1_malic_enz"/>
    <property type="match status" value="1"/>
</dbReference>
<comment type="cofactor">
    <cofactor evidence="10">
        <name>Mg(2+)</name>
        <dbReference type="ChEBI" id="CHEBI:18420"/>
    </cofactor>
    <cofactor evidence="10">
        <name>Mn(2+)</name>
        <dbReference type="ChEBI" id="CHEBI:29035"/>
    </cofactor>
    <text evidence="10">Divalent metal cations. Prefers magnesium or manganese.</text>
</comment>
<dbReference type="PRINTS" id="PR00072">
    <property type="entry name" value="MALOXRDTASE"/>
</dbReference>
<dbReference type="InterPro" id="IPR046346">
    <property type="entry name" value="Aminoacid_DH-like_N_sf"/>
</dbReference>
<feature type="binding site" evidence="9">
    <location>
        <position position="465"/>
    </location>
    <ligand>
        <name>(S)-malate</name>
        <dbReference type="ChEBI" id="CHEBI:15589"/>
    </ligand>
</feature>
<dbReference type="FunFam" id="3.40.50.10380:FF:000001">
    <property type="entry name" value="NAD-dependent malic enzyme"/>
    <property type="match status" value="1"/>
</dbReference>
<dbReference type="Pfam" id="PF00390">
    <property type="entry name" value="malic"/>
    <property type="match status" value="1"/>
</dbReference>
<protein>
    <recommendedName>
        <fullName evidence="11">Malic enzyme</fullName>
    </recommendedName>
</protein>
<dbReference type="GO" id="GO:0046872">
    <property type="term" value="F:metal ion binding"/>
    <property type="evidence" value="ECO:0007669"/>
    <property type="project" value="UniProtKB-KW"/>
</dbReference>
<dbReference type="Gene3D" id="3.40.50.720">
    <property type="entry name" value="NAD(P)-binding Rossmann-like Domain"/>
    <property type="match status" value="1"/>
</dbReference>
<dbReference type="OrthoDB" id="5365701at2759"/>
<dbReference type="PANTHER" id="PTHR23406:SF34">
    <property type="entry name" value="NAD-DEPENDENT MALIC ENZYME, MITOCHONDRIAL"/>
    <property type="match status" value="1"/>
</dbReference>
<comment type="catalytic activity">
    <reaction evidence="6">
        <text>oxaloacetate + H(+) = pyruvate + CO2</text>
        <dbReference type="Rhea" id="RHEA:15641"/>
        <dbReference type="ChEBI" id="CHEBI:15361"/>
        <dbReference type="ChEBI" id="CHEBI:15378"/>
        <dbReference type="ChEBI" id="CHEBI:16452"/>
        <dbReference type="ChEBI" id="CHEBI:16526"/>
        <dbReference type="EC" id="1.1.1.38"/>
    </reaction>
</comment>
<evidence type="ECO:0000256" key="4">
    <source>
        <dbReference type="ARBA" id="ARBA00023002"/>
    </source>
</evidence>
<feature type="binding site" evidence="10">
    <location>
        <position position="252"/>
    </location>
    <ligand>
        <name>a divalent metal cation</name>
        <dbReference type="ChEBI" id="CHEBI:60240"/>
    </ligand>
</feature>
<feature type="binding site" evidence="10">
    <location>
        <position position="275"/>
    </location>
    <ligand>
        <name>a divalent metal cation</name>
        <dbReference type="ChEBI" id="CHEBI:60240"/>
    </ligand>
</feature>
<dbReference type="AlphaFoldDB" id="A0A5N5DAA4"/>
<dbReference type="Gene3D" id="3.40.50.10380">
    <property type="entry name" value="Malic enzyme, N-terminal domain"/>
    <property type="match status" value="1"/>
</dbReference>
<keyword evidence="4 11" id="KW-0560">Oxidoreductase</keyword>
<feature type="region of interest" description="Disordered" evidence="12">
    <location>
        <begin position="580"/>
        <end position="603"/>
    </location>
</feature>
<dbReference type="InterPro" id="IPR015884">
    <property type="entry name" value="Malic_enzyme_CS"/>
</dbReference>
<evidence type="ECO:0000256" key="5">
    <source>
        <dbReference type="ARBA" id="ARBA00023027"/>
    </source>
</evidence>
<keyword evidence="5" id="KW-0520">NAD</keyword>
<dbReference type="PANTHER" id="PTHR23406">
    <property type="entry name" value="MALIC ENZYME-RELATED"/>
    <property type="match status" value="1"/>
</dbReference>
<evidence type="ECO:0000256" key="9">
    <source>
        <dbReference type="PIRSR" id="PIRSR000106-2"/>
    </source>
</evidence>